<comment type="caution">
    <text evidence="1">The sequence shown here is derived from an EMBL/GenBank/DDBJ whole genome shotgun (WGS) entry which is preliminary data.</text>
</comment>
<sequence>MESKGRRCTRSLKALQHLIHQCTALAGMIYCWVPGRTITKFPTDHDMADPLSITLAAITLGTALKDLTELALKLHESFKKHAHNMRAAASLTEDILEIVQDIEKFYTARGDVLDNMPDVRDAVARLSKDMQSLYDQCLPILQLANSSERRLRRTLFKIEQWRSRKEVESNIRNLREQANKCYRRFTRHTQLGTAVAIGELKGAVSEVSATTRQLSTLQVSDENVLAFMGSTRTILSTLPPGVMLAEDLVFKLYLRGHVGKIDDILKNLASKQSYAVEEPDDYHTRPFATQSTFLFRTSEAIEYARGNAVTELIRVQQGLLNIGAGGNPIQAGALALDNLSVDLRQLEMYSESLILSTWSVDLYKTLSKAHRDVYAPYLALAFFNHALSFYNTDDFAQAMAIATECLSLLKTCAPTFATEVLTADVLSQFAHFRQAIGEHSSASLQDAEDSVAMFERLGADQMALIGPQQGENYATFALHITGGDRVVYRYANALDAQRAYLHDGGRYQNALNAGEKALRLYRALGQHYKHIDIQSQVANLCHFLCDDVFRDVIPLSSALKYAQEAVQIWEDVQGPIAIEEERILDSLAMQIKILVEIGRPSGALTVFPKLSRRVRTMATNQRMYIHKMQDLVSSLFSKEHYAEAATASRTIVEIYRQSPDSLPSSQRFLVDILLDHGKHCAFANYLSEALIYGQEALAIAGQQRLQDAAFIDQYLFCVSRAGYLSLEAGYPEQAINLCQVALDIDSSLFGYEKTILGIIATKALAYLRLGQLSSAAATITKGYDFSKSITLNLQEEGYYGRLLHVLALVYRCAGQQDDALTTIKVAMPIFEFLNWDPQLYVLSHVQADMGHDPEALRTAEEYVQSTEHLASLTSPYIKHIYTTSQYSLCLRLCFNGDFTRARQLILAVRSFLEWHAHSRNAWFIDLARALRAEGILECASGRHADGAAARTRLNELQQRLRATHPDLADQVDVDLNYEQNYPAWKRILKKHLLTCSHWIEEDAITGQEYTITHPHPTTQTE</sequence>
<dbReference type="InterPro" id="IPR011990">
    <property type="entry name" value="TPR-like_helical_dom_sf"/>
</dbReference>
<gene>
    <name evidence="1" type="ORF">D9613_010400</name>
</gene>
<proteinExistence type="predicted"/>
<organism evidence="1 2">
    <name type="scientific">Agrocybe pediades</name>
    <dbReference type="NCBI Taxonomy" id="84607"/>
    <lineage>
        <taxon>Eukaryota</taxon>
        <taxon>Fungi</taxon>
        <taxon>Dikarya</taxon>
        <taxon>Basidiomycota</taxon>
        <taxon>Agaricomycotina</taxon>
        <taxon>Agaricomycetes</taxon>
        <taxon>Agaricomycetidae</taxon>
        <taxon>Agaricales</taxon>
        <taxon>Agaricineae</taxon>
        <taxon>Strophariaceae</taxon>
        <taxon>Agrocybe</taxon>
    </lineage>
</organism>
<reference evidence="1 2" key="1">
    <citation type="submission" date="2019-12" db="EMBL/GenBank/DDBJ databases">
        <authorList>
            <person name="Floudas D."/>
            <person name="Bentzer J."/>
            <person name="Ahren D."/>
            <person name="Johansson T."/>
            <person name="Persson P."/>
            <person name="Tunlid A."/>
        </authorList>
    </citation>
    <scope>NUCLEOTIDE SEQUENCE [LARGE SCALE GENOMIC DNA]</scope>
    <source>
        <strain evidence="1 2">CBS 102.39</strain>
    </source>
</reference>
<protein>
    <submittedName>
        <fullName evidence="1">Uncharacterized protein</fullName>
    </submittedName>
</protein>
<evidence type="ECO:0000313" key="1">
    <source>
        <dbReference type="EMBL" id="KAF4610121.1"/>
    </source>
</evidence>
<name>A0A8H4VHH2_9AGAR</name>
<evidence type="ECO:0000313" key="2">
    <source>
        <dbReference type="Proteomes" id="UP000521872"/>
    </source>
</evidence>
<keyword evidence="2" id="KW-1185">Reference proteome</keyword>
<dbReference type="SUPFAM" id="SSF48452">
    <property type="entry name" value="TPR-like"/>
    <property type="match status" value="1"/>
</dbReference>
<dbReference type="EMBL" id="JAACJL010000059">
    <property type="protein sequence ID" value="KAF4610121.1"/>
    <property type="molecule type" value="Genomic_DNA"/>
</dbReference>
<dbReference type="AlphaFoldDB" id="A0A8H4VHH2"/>
<dbReference type="Proteomes" id="UP000521872">
    <property type="component" value="Unassembled WGS sequence"/>
</dbReference>
<accession>A0A8H4VHH2</accession>
<dbReference type="Gene3D" id="1.25.40.10">
    <property type="entry name" value="Tetratricopeptide repeat domain"/>
    <property type="match status" value="2"/>
</dbReference>